<dbReference type="Pfam" id="PF00106">
    <property type="entry name" value="adh_short"/>
    <property type="match status" value="2"/>
</dbReference>
<protein>
    <submittedName>
        <fullName evidence="4">Uncharacterized protein</fullName>
    </submittedName>
</protein>
<evidence type="ECO:0000313" key="4">
    <source>
        <dbReference type="WBParaSite" id="ACRNAN_scaffold2746.g7348.t1"/>
    </source>
</evidence>
<keyword evidence="1" id="KW-0521">NADP</keyword>
<keyword evidence="3" id="KW-1185">Reference proteome</keyword>
<dbReference type="PANTHER" id="PTHR43544">
    <property type="entry name" value="SHORT-CHAIN DEHYDROGENASE/REDUCTASE"/>
    <property type="match status" value="1"/>
</dbReference>
<dbReference type="Proteomes" id="UP000887540">
    <property type="component" value="Unplaced"/>
</dbReference>
<dbReference type="SUPFAM" id="SSF51735">
    <property type="entry name" value="NAD(P)-binding Rossmann-fold domains"/>
    <property type="match status" value="1"/>
</dbReference>
<dbReference type="Gene3D" id="3.40.50.720">
    <property type="entry name" value="NAD(P)-binding Rossmann-like Domain"/>
    <property type="match status" value="2"/>
</dbReference>
<dbReference type="WBParaSite" id="ACRNAN_scaffold2746.g7348.t1">
    <property type="protein sequence ID" value="ACRNAN_scaffold2746.g7348.t1"/>
    <property type="gene ID" value="ACRNAN_scaffold2746.g7348"/>
</dbReference>
<dbReference type="GO" id="GO:0005737">
    <property type="term" value="C:cytoplasm"/>
    <property type="evidence" value="ECO:0007669"/>
    <property type="project" value="TreeGrafter"/>
</dbReference>
<dbReference type="PRINTS" id="PR00081">
    <property type="entry name" value="GDHRDH"/>
</dbReference>
<evidence type="ECO:0000256" key="1">
    <source>
        <dbReference type="ARBA" id="ARBA00022857"/>
    </source>
</evidence>
<organism evidence="3 4">
    <name type="scientific">Acrobeloides nanus</name>
    <dbReference type="NCBI Taxonomy" id="290746"/>
    <lineage>
        <taxon>Eukaryota</taxon>
        <taxon>Metazoa</taxon>
        <taxon>Ecdysozoa</taxon>
        <taxon>Nematoda</taxon>
        <taxon>Chromadorea</taxon>
        <taxon>Rhabditida</taxon>
        <taxon>Tylenchina</taxon>
        <taxon>Cephalobomorpha</taxon>
        <taxon>Cephaloboidea</taxon>
        <taxon>Cephalobidae</taxon>
        <taxon>Acrobeloides</taxon>
    </lineage>
</organism>
<dbReference type="InterPro" id="IPR036291">
    <property type="entry name" value="NAD(P)-bd_dom_sf"/>
</dbReference>
<name>A0A914DHV8_9BILA</name>
<dbReference type="InterPro" id="IPR002347">
    <property type="entry name" value="SDR_fam"/>
</dbReference>
<keyword evidence="2" id="KW-0560">Oxidoreductase</keyword>
<sequence>MSSLKGNILITGASRGIGCALVRALLKCDGVKRIFAGCRNPVHAYNLQEFESSNKLKLIKFSVQENESIDSVFDEIFNELNGEGLDMLINTAAIFEEVQTKEGYEMNIVYGMSKAALNNYTAVISKVYKDSNIMVISICPGPIYKDVTGSSLHPGISLDESAAEIINTITKLNIEDTGKFIDRFGTVIPF</sequence>
<accession>A0A914DHV8</accession>
<evidence type="ECO:0000256" key="2">
    <source>
        <dbReference type="ARBA" id="ARBA00023002"/>
    </source>
</evidence>
<proteinExistence type="predicted"/>
<dbReference type="PANTHER" id="PTHR43544:SF7">
    <property type="entry name" value="NADB-LER2"/>
    <property type="match status" value="1"/>
</dbReference>
<evidence type="ECO:0000313" key="3">
    <source>
        <dbReference type="Proteomes" id="UP000887540"/>
    </source>
</evidence>
<dbReference type="InterPro" id="IPR051468">
    <property type="entry name" value="Fungal_SecMetab_SDRs"/>
</dbReference>
<reference evidence="4" key="1">
    <citation type="submission" date="2022-11" db="UniProtKB">
        <authorList>
            <consortium name="WormBaseParasite"/>
        </authorList>
    </citation>
    <scope>IDENTIFICATION</scope>
</reference>
<dbReference type="GO" id="GO:0016491">
    <property type="term" value="F:oxidoreductase activity"/>
    <property type="evidence" value="ECO:0007669"/>
    <property type="project" value="UniProtKB-KW"/>
</dbReference>
<dbReference type="AlphaFoldDB" id="A0A914DHV8"/>